<feature type="domain" description="Glycosyltransferase 2-like" evidence="2">
    <location>
        <begin position="45"/>
        <end position="191"/>
    </location>
</feature>
<name>A0A6I3LSF9_9FLAO</name>
<dbReference type="Proteomes" id="UP000438760">
    <property type="component" value="Unassembled WGS sequence"/>
</dbReference>
<evidence type="ECO:0000259" key="2">
    <source>
        <dbReference type="Pfam" id="PF00535"/>
    </source>
</evidence>
<keyword evidence="1" id="KW-1133">Transmembrane helix</keyword>
<dbReference type="Gene3D" id="3.90.550.10">
    <property type="entry name" value="Spore Coat Polysaccharide Biosynthesis Protein SpsA, Chain A"/>
    <property type="match status" value="1"/>
</dbReference>
<sequence>MLTLLFYCFIAITVIELIYYFAINSNVAFHSTLKDKKSHISEPVSVIVYVKNQEQKLPEFLELLKAQDFSPGYEIILVNNASEDESLEILEDFALKNANAKLVDVVNNETFWGNKKYALTLGIKVAKFEHLLFVEPAACPMTPNWIFSMSRGLSTQKNLVIGFTQIANKRRSFINKLIRYQNVQKTTNLFSWSGAGKPLYGNAYNQAYNKSLFYKVNGFISHMKIPFSDEYTFINQIGTSTNTSVSFSPDSFTIIESKNTISEWKNAIKKQDLLLRKLSVWAQLKIRFFNLNKLLFYIAFTLLISFLYQWEIVLGVFLFRCIIAHIFSGKTFSKFGTKELVWTLPLLEIIHIFISTYYSFTHFITRQKIEKKYY</sequence>
<keyword evidence="3" id="KW-0808">Transferase</keyword>
<dbReference type="InterPro" id="IPR001173">
    <property type="entry name" value="Glyco_trans_2-like"/>
</dbReference>
<dbReference type="SUPFAM" id="SSF53448">
    <property type="entry name" value="Nucleotide-diphospho-sugar transferases"/>
    <property type="match status" value="1"/>
</dbReference>
<dbReference type="PANTHER" id="PTHR22916:SF3">
    <property type="entry name" value="UDP-GLCNAC:BETAGAL BETA-1,3-N-ACETYLGLUCOSAMINYLTRANSFERASE-LIKE PROTEIN 1"/>
    <property type="match status" value="1"/>
</dbReference>
<dbReference type="EMBL" id="WMJX01000039">
    <property type="protein sequence ID" value="MTG99032.1"/>
    <property type="molecule type" value="Genomic_DNA"/>
</dbReference>
<evidence type="ECO:0000313" key="4">
    <source>
        <dbReference type="Proteomes" id="UP000438760"/>
    </source>
</evidence>
<evidence type="ECO:0000256" key="1">
    <source>
        <dbReference type="SAM" id="Phobius"/>
    </source>
</evidence>
<proteinExistence type="predicted"/>
<dbReference type="AlphaFoldDB" id="A0A6I3LSF9"/>
<organism evidence="3 4">
    <name type="scientific">Myroides albus</name>
    <dbReference type="NCBI Taxonomy" id="2562892"/>
    <lineage>
        <taxon>Bacteria</taxon>
        <taxon>Pseudomonadati</taxon>
        <taxon>Bacteroidota</taxon>
        <taxon>Flavobacteriia</taxon>
        <taxon>Flavobacteriales</taxon>
        <taxon>Flavobacteriaceae</taxon>
        <taxon>Myroides</taxon>
    </lineage>
</organism>
<evidence type="ECO:0000313" key="3">
    <source>
        <dbReference type="EMBL" id="MTG99032.1"/>
    </source>
</evidence>
<dbReference type="RefSeq" id="WP_155093037.1">
    <property type="nucleotide sequence ID" value="NZ_CP102754.1"/>
</dbReference>
<dbReference type="Pfam" id="PF00535">
    <property type="entry name" value="Glycos_transf_2"/>
    <property type="match status" value="1"/>
</dbReference>
<keyword evidence="1" id="KW-0472">Membrane</keyword>
<dbReference type="OrthoDB" id="9800276at2"/>
<feature type="transmembrane region" description="Helical" evidence="1">
    <location>
        <begin position="6"/>
        <end position="29"/>
    </location>
</feature>
<dbReference type="InterPro" id="IPR029044">
    <property type="entry name" value="Nucleotide-diphossugar_trans"/>
</dbReference>
<reference evidence="3 4" key="1">
    <citation type="submission" date="2019-11" db="EMBL/GenBank/DDBJ databases">
        <title>Genome of Strain BIT-d1.</title>
        <authorList>
            <person name="Yang Y."/>
        </authorList>
    </citation>
    <scope>NUCLEOTIDE SEQUENCE [LARGE SCALE GENOMIC DNA]</scope>
    <source>
        <strain evidence="3 4">BIT-d1</strain>
    </source>
</reference>
<feature type="transmembrane region" description="Helical" evidence="1">
    <location>
        <begin position="295"/>
        <end position="328"/>
    </location>
</feature>
<dbReference type="PANTHER" id="PTHR22916">
    <property type="entry name" value="GLYCOSYLTRANSFERASE"/>
    <property type="match status" value="1"/>
</dbReference>
<keyword evidence="1" id="KW-0812">Transmembrane</keyword>
<feature type="transmembrane region" description="Helical" evidence="1">
    <location>
        <begin position="340"/>
        <end position="360"/>
    </location>
</feature>
<comment type="caution">
    <text evidence="3">The sequence shown here is derived from an EMBL/GenBank/DDBJ whole genome shotgun (WGS) entry which is preliminary data.</text>
</comment>
<gene>
    <name evidence="3" type="ORF">GJV76_12970</name>
</gene>
<keyword evidence="4" id="KW-1185">Reference proteome</keyword>
<protein>
    <submittedName>
        <fullName evidence="3">Glycosyltransferase</fullName>
    </submittedName>
</protein>
<dbReference type="GO" id="GO:0016758">
    <property type="term" value="F:hexosyltransferase activity"/>
    <property type="evidence" value="ECO:0007669"/>
    <property type="project" value="UniProtKB-ARBA"/>
</dbReference>
<accession>A0A6I3LSF9</accession>